<proteinExistence type="predicted"/>
<evidence type="ECO:0000256" key="1">
    <source>
        <dbReference type="SAM" id="MobiDB-lite"/>
    </source>
</evidence>
<evidence type="ECO:0000313" key="3">
    <source>
        <dbReference type="Proteomes" id="UP001227230"/>
    </source>
</evidence>
<feature type="compositionally biased region" description="Basic and acidic residues" evidence="1">
    <location>
        <begin position="294"/>
        <end position="313"/>
    </location>
</feature>
<dbReference type="InterPro" id="IPR036770">
    <property type="entry name" value="Ankyrin_rpt-contain_sf"/>
</dbReference>
<dbReference type="Pfam" id="PF12796">
    <property type="entry name" value="Ank_2"/>
    <property type="match status" value="1"/>
</dbReference>
<dbReference type="PANTHER" id="PTHR24121:SF15">
    <property type="entry name" value="ANKYRIN REPEAT PROTEIN"/>
    <property type="match status" value="1"/>
</dbReference>
<dbReference type="EMBL" id="CP126662">
    <property type="protein sequence ID" value="WKA04772.1"/>
    <property type="molecule type" value="Genomic_DNA"/>
</dbReference>
<reference evidence="2 3" key="1">
    <citation type="journal article" date="2023" name="Hortic Res">
        <title>The complete reference genome for grapevine (Vitis vinifera L.) genetics and breeding.</title>
        <authorList>
            <person name="Shi X."/>
            <person name="Cao S."/>
            <person name="Wang X."/>
            <person name="Huang S."/>
            <person name="Wang Y."/>
            <person name="Liu Z."/>
            <person name="Liu W."/>
            <person name="Leng X."/>
            <person name="Peng Y."/>
            <person name="Wang N."/>
            <person name="Wang Y."/>
            <person name="Ma Z."/>
            <person name="Xu X."/>
            <person name="Zhang F."/>
            <person name="Xue H."/>
            <person name="Zhong H."/>
            <person name="Wang Y."/>
            <person name="Zhang K."/>
            <person name="Velt A."/>
            <person name="Avia K."/>
            <person name="Holtgrawe D."/>
            <person name="Grimplet J."/>
            <person name="Matus J.T."/>
            <person name="Ware D."/>
            <person name="Wu X."/>
            <person name="Wang H."/>
            <person name="Liu C."/>
            <person name="Fang Y."/>
            <person name="Rustenholz C."/>
            <person name="Cheng Z."/>
            <person name="Xiao H."/>
            <person name="Zhou Y."/>
        </authorList>
    </citation>
    <scope>NUCLEOTIDE SEQUENCE [LARGE SCALE GENOMIC DNA]</scope>
    <source>
        <strain evidence="3">cv. Pinot noir / PN40024</strain>
        <tissue evidence="2">Leaf</tissue>
    </source>
</reference>
<organism evidence="2 3">
    <name type="scientific">Vitis vinifera</name>
    <name type="common">Grape</name>
    <dbReference type="NCBI Taxonomy" id="29760"/>
    <lineage>
        <taxon>Eukaryota</taxon>
        <taxon>Viridiplantae</taxon>
        <taxon>Streptophyta</taxon>
        <taxon>Embryophyta</taxon>
        <taxon>Tracheophyta</taxon>
        <taxon>Spermatophyta</taxon>
        <taxon>Magnoliopsida</taxon>
        <taxon>eudicotyledons</taxon>
        <taxon>Gunneridae</taxon>
        <taxon>Pentapetalae</taxon>
        <taxon>rosids</taxon>
        <taxon>Vitales</taxon>
        <taxon>Vitaceae</taxon>
        <taxon>Viteae</taxon>
        <taxon>Vitis</taxon>
    </lineage>
</organism>
<dbReference type="PANTHER" id="PTHR24121">
    <property type="entry name" value="NO MECHANORECEPTOR POTENTIAL C, ISOFORM D-RELATED"/>
    <property type="match status" value="1"/>
</dbReference>
<dbReference type="Proteomes" id="UP001227230">
    <property type="component" value="Chromosome 15"/>
</dbReference>
<dbReference type="Gene3D" id="1.25.40.20">
    <property type="entry name" value="Ankyrin repeat-containing domain"/>
    <property type="match status" value="3"/>
</dbReference>
<dbReference type="InterPro" id="IPR002110">
    <property type="entry name" value="Ankyrin_rpt"/>
</dbReference>
<feature type="region of interest" description="Disordered" evidence="1">
    <location>
        <begin position="286"/>
        <end position="317"/>
    </location>
</feature>
<gene>
    <name evidence="2" type="ORF">VitviT2T_022779</name>
</gene>
<dbReference type="SUPFAM" id="SSF48403">
    <property type="entry name" value="Ankyrin repeat"/>
    <property type="match status" value="1"/>
</dbReference>
<protein>
    <submittedName>
        <fullName evidence="2">Uncharacterized protein</fullName>
    </submittedName>
</protein>
<evidence type="ECO:0000313" key="2">
    <source>
        <dbReference type="EMBL" id="WKA04772.1"/>
    </source>
</evidence>
<keyword evidence="3" id="KW-1185">Reference proteome</keyword>
<dbReference type="SMART" id="SM00248">
    <property type="entry name" value="ANK"/>
    <property type="match status" value="6"/>
</dbReference>
<sequence>MEFLVMEEVKQEMLNHAMEGNWEDVVGMYEKYPWAQNARLTRSGETALHIAVFESTEDTVKRLVNLVDAEEEKAQHGESSSAAEAKNPLMIANDRGNTPLHLAALIGNVNMCNYIASKREELVGLRNIAGETPLFLAALRGKKEAFLYLHSKCGPAGTHNHYTRRGDGQTILHVAISGEYFDVAYHIICKYDHLIYCVDENGYTPLHVLASKPAVFKTSLHLAQFSRFIYNCLHVDELTNEPVPISSSMPTFKGKEKPEKHPEKYKTCINFFQPLLKMLQNMIKRPENLPTSRKHMETNKAKMEEDLKQRRGDTAQNQGRETPILLAAKNGITEMVMGILKLSPTAILDRDSANKNIVHLAVENRRTKLYEKLAKKISIYEGAFRAVDNRGNSVLHLAATLGDHRSFPFGTLQMQWEIKWYVY</sequence>
<name>A0ABY9DCT2_VITVI</name>
<accession>A0ABY9DCT2</accession>